<feature type="transmembrane region" description="Helical" evidence="6">
    <location>
        <begin position="43"/>
        <end position="63"/>
    </location>
</feature>
<evidence type="ECO:0000256" key="2">
    <source>
        <dbReference type="ARBA" id="ARBA00009399"/>
    </source>
</evidence>
<name>A0ABD5WFI7_9EURY</name>
<keyword evidence="5 6" id="KW-0472">Membrane</keyword>
<dbReference type="GO" id="GO:0016020">
    <property type="term" value="C:membrane"/>
    <property type="evidence" value="ECO:0007669"/>
    <property type="project" value="UniProtKB-SubCell"/>
</dbReference>
<comment type="caution">
    <text evidence="8">The sequence shown here is derived from an EMBL/GenBank/DDBJ whole genome shotgun (WGS) entry which is preliminary data.</text>
</comment>
<evidence type="ECO:0000313" key="9">
    <source>
        <dbReference type="Proteomes" id="UP001596461"/>
    </source>
</evidence>
<protein>
    <submittedName>
        <fullName evidence="8">GtrA family protein</fullName>
    </submittedName>
</protein>
<gene>
    <name evidence="8" type="ORF">ACFQL9_14620</name>
</gene>
<dbReference type="GeneID" id="81124568"/>
<dbReference type="RefSeq" id="WP_284032693.1">
    <property type="nucleotide sequence ID" value="NZ_CP126154.1"/>
</dbReference>
<evidence type="ECO:0000256" key="6">
    <source>
        <dbReference type="SAM" id="Phobius"/>
    </source>
</evidence>
<feature type="transmembrane region" description="Helical" evidence="6">
    <location>
        <begin position="120"/>
        <end position="140"/>
    </location>
</feature>
<dbReference type="InterPro" id="IPR007267">
    <property type="entry name" value="GtrA_DPMS_TM"/>
</dbReference>
<evidence type="ECO:0000256" key="1">
    <source>
        <dbReference type="ARBA" id="ARBA00004141"/>
    </source>
</evidence>
<dbReference type="InterPro" id="IPR051401">
    <property type="entry name" value="GtrA_CellWall_Glycosyl"/>
</dbReference>
<keyword evidence="4 6" id="KW-1133">Transmembrane helix</keyword>
<evidence type="ECO:0000256" key="5">
    <source>
        <dbReference type="ARBA" id="ARBA00023136"/>
    </source>
</evidence>
<organism evidence="8 9">
    <name type="scientific">Halobaculum lipolyticum</name>
    <dbReference type="NCBI Taxonomy" id="3032001"/>
    <lineage>
        <taxon>Archaea</taxon>
        <taxon>Methanobacteriati</taxon>
        <taxon>Methanobacteriota</taxon>
        <taxon>Stenosarchaea group</taxon>
        <taxon>Halobacteria</taxon>
        <taxon>Halobacteriales</taxon>
        <taxon>Haloferacaceae</taxon>
        <taxon>Halobaculum</taxon>
    </lineage>
</organism>
<dbReference type="EMBL" id="JBHTAH010000015">
    <property type="protein sequence ID" value="MFC7070880.1"/>
    <property type="molecule type" value="Genomic_DNA"/>
</dbReference>
<accession>A0ABD5WFI7</accession>
<sequence>MSDDPGTVEALASGTRIGQFVSVGAVGFAFDIATSTALRELGVFPELAAFVGIEVAVVVMFLLNDRVTFAGEGLAGLGPTLRRLARSNVVRAGGIAVQLVVFTVLFRWVALPLSVAGVDLWFVVSRAGGIGVGMVVNYVAESVFTWRVLE</sequence>
<comment type="subcellular location">
    <subcellularLocation>
        <location evidence="1">Membrane</location>
        <topology evidence="1">Multi-pass membrane protein</topology>
    </subcellularLocation>
</comment>
<evidence type="ECO:0000256" key="4">
    <source>
        <dbReference type="ARBA" id="ARBA00022989"/>
    </source>
</evidence>
<keyword evidence="3 6" id="KW-0812">Transmembrane</keyword>
<dbReference type="Pfam" id="PF04138">
    <property type="entry name" value="GtrA_DPMS_TM"/>
    <property type="match status" value="1"/>
</dbReference>
<evidence type="ECO:0000256" key="3">
    <source>
        <dbReference type="ARBA" id="ARBA00022692"/>
    </source>
</evidence>
<dbReference type="PANTHER" id="PTHR38459">
    <property type="entry name" value="PROPHAGE BACTOPRENOL-LINKED GLUCOSE TRANSLOCASE HOMOLOG"/>
    <property type="match status" value="1"/>
</dbReference>
<dbReference type="Proteomes" id="UP001596461">
    <property type="component" value="Unassembled WGS sequence"/>
</dbReference>
<comment type="similarity">
    <text evidence="2">Belongs to the GtrA family.</text>
</comment>
<feature type="transmembrane region" description="Helical" evidence="6">
    <location>
        <begin position="89"/>
        <end position="108"/>
    </location>
</feature>
<keyword evidence="9" id="KW-1185">Reference proteome</keyword>
<evidence type="ECO:0000313" key="8">
    <source>
        <dbReference type="EMBL" id="MFC7070880.1"/>
    </source>
</evidence>
<feature type="domain" description="GtrA/DPMS transmembrane" evidence="7">
    <location>
        <begin position="19"/>
        <end position="146"/>
    </location>
</feature>
<evidence type="ECO:0000259" key="7">
    <source>
        <dbReference type="Pfam" id="PF04138"/>
    </source>
</evidence>
<dbReference type="AlphaFoldDB" id="A0ABD5WFI7"/>
<dbReference type="PANTHER" id="PTHR38459:SF1">
    <property type="entry name" value="PROPHAGE BACTOPRENOL-LINKED GLUCOSE TRANSLOCASE HOMOLOG"/>
    <property type="match status" value="1"/>
</dbReference>
<proteinExistence type="inferred from homology"/>
<reference evidence="8 9" key="1">
    <citation type="journal article" date="2019" name="Int. J. Syst. Evol. Microbiol.">
        <title>The Global Catalogue of Microorganisms (GCM) 10K type strain sequencing project: providing services to taxonomists for standard genome sequencing and annotation.</title>
        <authorList>
            <consortium name="The Broad Institute Genomics Platform"/>
            <consortium name="The Broad Institute Genome Sequencing Center for Infectious Disease"/>
            <person name="Wu L."/>
            <person name="Ma J."/>
        </authorList>
    </citation>
    <scope>NUCLEOTIDE SEQUENCE [LARGE SCALE GENOMIC DNA]</scope>
    <source>
        <strain evidence="8 9">DT31</strain>
    </source>
</reference>